<organism evidence="5 6">
    <name type="scientific">Pedococcus aerophilus</name>
    <dbReference type="NCBI Taxonomy" id="436356"/>
    <lineage>
        <taxon>Bacteria</taxon>
        <taxon>Bacillati</taxon>
        <taxon>Actinomycetota</taxon>
        <taxon>Actinomycetes</taxon>
        <taxon>Micrococcales</taxon>
        <taxon>Intrasporangiaceae</taxon>
        <taxon>Pedococcus</taxon>
    </lineage>
</organism>
<keyword evidence="2" id="KW-0812">Transmembrane</keyword>
<feature type="signal peptide" evidence="3">
    <location>
        <begin position="1"/>
        <end position="28"/>
    </location>
</feature>
<name>A0ABN3UFX3_9MICO</name>
<proteinExistence type="predicted"/>
<evidence type="ECO:0000256" key="1">
    <source>
        <dbReference type="SAM" id="MobiDB-lite"/>
    </source>
</evidence>
<keyword evidence="3" id="KW-0732">Signal</keyword>
<keyword evidence="2" id="KW-1133">Transmembrane helix</keyword>
<feature type="compositionally biased region" description="Basic and acidic residues" evidence="1">
    <location>
        <begin position="88"/>
        <end position="98"/>
    </location>
</feature>
<evidence type="ECO:0000256" key="3">
    <source>
        <dbReference type="SAM" id="SignalP"/>
    </source>
</evidence>
<evidence type="ECO:0000259" key="4">
    <source>
        <dbReference type="Pfam" id="PF07452"/>
    </source>
</evidence>
<accession>A0ABN3UFX3</accession>
<evidence type="ECO:0000313" key="6">
    <source>
        <dbReference type="Proteomes" id="UP001501326"/>
    </source>
</evidence>
<dbReference type="Pfam" id="PF07452">
    <property type="entry name" value="CHRD"/>
    <property type="match status" value="1"/>
</dbReference>
<evidence type="ECO:0000313" key="5">
    <source>
        <dbReference type="EMBL" id="GAA2731477.1"/>
    </source>
</evidence>
<dbReference type="InterPro" id="IPR010895">
    <property type="entry name" value="CHRD"/>
</dbReference>
<keyword evidence="2" id="KW-0472">Membrane</keyword>
<dbReference type="EMBL" id="BAAARN010000001">
    <property type="protein sequence ID" value="GAA2731477.1"/>
    <property type="molecule type" value="Genomic_DNA"/>
</dbReference>
<reference evidence="6" key="1">
    <citation type="journal article" date="2019" name="Int. J. Syst. Evol. Microbiol.">
        <title>The Global Catalogue of Microorganisms (GCM) 10K type strain sequencing project: providing services to taxonomists for standard genome sequencing and annotation.</title>
        <authorList>
            <consortium name="The Broad Institute Genomics Platform"/>
            <consortium name="The Broad Institute Genome Sequencing Center for Infectious Disease"/>
            <person name="Wu L."/>
            <person name="Ma J."/>
        </authorList>
    </citation>
    <scope>NUCLEOTIDE SEQUENCE [LARGE SCALE GENOMIC DNA]</scope>
    <source>
        <strain evidence="6">JCM 16378</strain>
    </source>
</reference>
<feature type="region of interest" description="Disordered" evidence="1">
    <location>
        <begin position="88"/>
        <end position="108"/>
    </location>
</feature>
<comment type="caution">
    <text evidence="5">The sequence shown here is derived from an EMBL/GenBank/DDBJ whole genome shotgun (WGS) entry which is preliminary data.</text>
</comment>
<dbReference type="Proteomes" id="UP001501326">
    <property type="component" value="Unassembled WGS sequence"/>
</dbReference>
<gene>
    <name evidence="5" type="ORF">GCM10009867_05200</name>
</gene>
<keyword evidence="6" id="KW-1185">Reference proteome</keyword>
<dbReference type="RefSeq" id="WP_056914734.1">
    <property type="nucleotide sequence ID" value="NZ_BAAARN010000001.1"/>
</dbReference>
<sequence>MRTTTKIATVALGSAALLPFLGAGIAQAADGSTMATLRPVALNGVDASGTAMVTVKGTKIDVTMAATGLLKDSPHAAHIHFGADARHECPKASDDKSGDGTLTTTEGGPAYGPVVVSLTKTGDTSPKSGLAVDRFDTAPGGKFSYERGSITVSSELAQAVTDGQAVVVVHGVDHNGNGKYDGATKSDLDPKLPTEATDPAICGVLNAAPAGGMDTGAGGTSTPNNEGMLLLGGGLLIAAVGSGAFTARKARNRV</sequence>
<evidence type="ECO:0000256" key="2">
    <source>
        <dbReference type="SAM" id="Phobius"/>
    </source>
</evidence>
<feature type="domain" description="CHRD" evidence="4">
    <location>
        <begin position="46"/>
        <end position="176"/>
    </location>
</feature>
<feature type="transmembrane region" description="Helical" evidence="2">
    <location>
        <begin position="228"/>
        <end position="247"/>
    </location>
</feature>
<feature type="chain" id="PRO_5046497425" description="CHRD domain-containing protein" evidence="3">
    <location>
        <begin position="29"/>
        <end position="254"/>
    </location>
</feature>
<protein>
    <recommendedName>
        <fullName evidence="4">CHRD domain-containing protein</fullName>
    </recommendedName>
</protein>